<organism evidence="2 3">
    <name type="scientific">Armillaria gallica</name>
    <name type="common">Bulbous honey fungus</name>
    <name type="synonym">Armillaria bulbosa</name>
    <dbReference type="NCBI Taxonomy" id="47427"/>
    <lineage>
        <taxon>Eukaryota</taxon>
        <taxon>Fungi</taxon>
        <taxon>Dikarya</taxon>
        <taxon>Basidiomycota</taxon>
        <taxon>Agaricomycotina</taxon>
        <taxon>Agaricomycetes</taxon>
        <taxon>Agaricomycetidae</taxon>
        <taxon>Agaricales</taxon>
        <taxon>Marasmiineae</taxon>
        <taxon>Physalacriaceae</taxon>
        <taxon>Armillaria</taxon>
    </lineage>
</organism>
<accession>A0A2H3CEX9</accession>
<keyword evidence="1" id="KW-0732">Signal</keyword>
<feature type="chain" id="PRO_5013688932" evidence="1">
    <location>
        <begin position="17"/>
        <end position="149"/>
    </location>
</feature>
<evidence type="ECO:0000313" key="2">
    <source>
        <dbReference type="EMBL" id="PBK81621.1"/>
    </source>
</evidence>
<dbReference type="Proteomes" id="UP000217790">
    <property type="component" value="Unassembled WGS sequence"/>
</dbReference>
<evidence type="ECO:0000256" key="1">
    <source>
        <dbReference type="SAM" id="SignalP"/>
    </source>
</evidence>
<dbReference type="AlphaFoldDB" id="A0A2H3CEX9"/>
<sequence>MCISQLLMLALRSVTSLITLPPCPSNGHINACFPHIKPSRPFDFSHKGLGIASSDFFDHHKARQRPRTRQLLPCGEQIHTDEEDFNNGTGLAQDGGIFNAPWHLISWHVHGPLHFNLDLSASLQKSTTSQVDFGLRQSIAVWRAAFLEA</sequence>
<reference evidence="3" key="1">
    <citation type="journal article" date="2017" name="Nat. Ecol. Evol.">
        <title>Genome expansion and lineage-specific genetic innovations in the forest pathogenic fungi Armillaria.</title>
        <authorList>
            <person name="Sipos G."/>
            <person name="Prasanna A.N."/>
            <person name="Walter M.C."/>
            <person name="O'Connor E."/>
            <person name="Balint B."/>
            <person name="Krizsan K."/>
            <person name="Kiss B."/>
            <person name="Hess J."/>
            <person name="Varga T."/>
            <person name="Slot J."/>
            <person name="Riley R."/>
            <person name="Boka B."/>
            <person name="Rigling D."/>
            <person name="Barry K."/>
            <person name="Lee J."/>
            <person name="Mihaltcheva S."/>
            <person name="LaButti K."/>
            <person name="Lipzen A."/>
            <person name="Waldron R."/>
            <person name="Moloney N.M."/>
            <person name="Sperisen C."/>
            <person name="Kredics L."/>
            <person name="Vagvoelgyi C."/>
            <person name="Patrignani A."/>
            <person name="Fitzpatrick D."/>
            <person name="Nagy I."/>
            <person name="Doyle S."/>
            <person name="Anderson J.B."/>
            <person name="Grigoriev I.V."/>
            <person name="Gueldener U."/>
            <person name="Muensterkoetter M."/>
            <person name="Nagy L.G."/>
        </authorList>
    </citation>
    <scope>NUCLEOTIDE SEQUENCE [LARGE SCALE GENOMIC DNA]</scope>
    <source>
        <strain evidence="3">Ar21-2</strain>
    </source>
</reference>
<protein>
    <submittedName>
        <fullName evidence="2">Uncharacterized protein</fullName>
    </submittedName>
</protein>
<proteinExistence type="predicted"/>
<dbReference type="EMBL" id="KZ293727">
    <property type="protein sequence ID" value="PBK81621.1"/>
    <property type="molecule type" value="Genomic_DNA"/>
</dbReference>
<keyword evidence="3" id="KW-1185">Reference proteome</keyword>
<gene>
    <name evidence="2" type="ORF">ARMGADRAFT_1039203</name>
</gene>
<feature type="signal peptide" evidence="1">
    <location>
        <begin position="1"/>
        <end position="16"/>
    </location>
</feature>
<evidence type="ECO:0000313" key="3">
    <source>
        <dbReference type="Proteomes" id="UP000217790"/>
    </source>
</evidence>
<dbReference type="InParanoid" id="A0A2H3CEX9"/>
<name>A0A2H3CEX9_ARMGA</name>